<evidence type="ECO:0000259" key="9">
    <source>
        <dbReference type="Pfam" id="PF12950"/>
    </source>
</evidence>
<dbReference type="GO" id="GO:0003677">
    <property type="term" value="F:DNA binding"/>
    <property type="evidence" value="ECO:0007669"/>
    <property type="project" value="UniProtKB-KW"/>
</dbReference>
<keyword evidence="3" id="KW-0808">Transferase</keyword>
<keyword evidence="4" id="KW-0949">S-adenosyl-L-methionine</keyword>
<dbReference type="InterPro" id="IPR002052">
    <property type="entry name" value="DNA_methylase_N6_adenine_CS"/>
</dbReference>
<dbReference type="PRINTS" id="PR00507">
    <property type="entry name" value="N12N6MTFRASE"/>
</dbReference>
<dbReference type="STRING" id="1798561.A3B87_03370"/>
<evidence type="ECO:0000256" key="7">
    <source>
        <dbReference type="ARBA" id="ARBA00047942"/>
    </source>
</evidence>
<evidence type="ECO:0000256" key="4">
    <source>
        <dbReference type="ARBA" id="ARBA00022691"/>
    </source>
</evidence>
<gene>
    <name evidence="10" type="ORF">A3B87_03370</name>
</gene>
<dbReference type="PANTHER" id="PTHR33841">
    <property type="entry name" value="DNA METHYLTRANSFERASE YEEA-RELATED"/>
    <property type="match status" value="1"/>
</dbReference>
<evidence type="ECO:0000256" key="5">
    <source>
        <dbReference type="ARBA" id="ARBA00022747"/>
    </source>
</evidence>
<dbReference type="EMBL" id="MFMW01000024">
    <property type="protein sequence ID" value="OGG86989.1"/>
    <property type="molecule type" value="Genomic_DNA"/>
</dbReference>
<comment type="catalytic activity">
    <reaction evidence="7">
        <text>a 2'-deoxyadenosine in DNA + S-adenosyl-L-methionine = an N(6)-methyl-2'-deoxyadenosine in DNA + S-adenosyl-L-homocysteine + H(+)</text>
        <dbReference type="Rhea" id="RHEA:15197"/>
        <dbReference type="Rhea" id="RHEA-COMP:12418"/>
        <dbReference type="Rhea" id="RHEA-COMP:12419"/>
        <dbReference type="ChEBI" id="CHEBI:15378"/>
        <dbReference type="ChEBI" id="CHEBI:57856"/>
        <dbReference type="ChEBI" id="CHEBI:59789"/>
        <dbReference type="ChEBI" id="CHEBI:90615"/>
        <dbReference type="ChEBI" id="CHEBI:90616"/>
        <dbReference type="EC" id="2.1.1.72"/>
    </reaction>
</comment>
<dbReference type="SUPFAM" id="SSF53335">
    <property type="entry name" value="S-adenosyl-L-methionine-dependent methyltransferases"/>
    <property type="match status" value="1"/>
</dbReference>
<dbReference type="Proteomes" id="UP000179136">
    <property type="component" value="Unassembled WGS sequence"/>
</dbReference>
<protein>
    <recommendedName>
        <fullName evidence="1">site-specific DNA-methyltransferase (adenine-specific)</fullName>
        <ecNumber evidence="1">2.1.1.72</ecNumber>
    </recommendedName>
</protein>
<comment type="caution">
    <text evidence="10">The sequence shown here is derived from an EMBL/GenBank/DDBJ whole genome shotgun (WGS) entry which is preliminary data.</text>
</comment>
<dbReference type="Gene3D" id="3.40.50.150">
    <property type="entry name" value="Vaccinia Virus protein VP39"/>
    <property type="match status" value="1"/>
</dbReference>
<sequence>MPNKKLPDNQIAFYQSSDGKFRTYRNFMTKQQSMEKIKKIVDRYKKLSDIDKKKYNEQQTKDHFIRPLFEALGWDFEQDVWPETDVSGKRVDYALKINNVTKFFIEAKPMSVNLDEERWAEQAINYSWHKSVPWVVLTDFEAIKVYNTEWDEPNIQSCQFIEIPYTEYLTNEKLWWLSKEAFIEAVLDKQADQVGRRPKTIIDKQLANDLIRWRDLLYKNLCSYNPRINKGKIAEYVQRILDRLIFIRTLEDRKIEDVTLQPLAREWKEKKGIKANELLFALNKVFRKIDSGYDSGLFEKGSCDQLGEKIDADDNDFVEIIEDLYKTRKGVRYNFADIPADIFGSIYEQYLGHIQQEDEQESKKSKRKSQGIYYTPRWVVDYIIKNTLGETLKSKTEEEAKNIKILDPACGSGSFLITAYQTLIDYWQNHQKNIFAGRGDKLEQLERAFKKRNGILISPEQKQRILLNNIYGVDLDDEAIELARLNLLLKMVGRRIKLPSLAHNIKIGNSLIDDQKITDKAFDWQKNFSEVFRHGGFDVIVGNPPYVKELDNKELFAPVKNSDYKKYYQGKMDFWYFFLHRAIDVAKEGGYIGFITNSYFLKSAGASKLIQRIKEELVLVKAVDFNDIKVFGDVSGRHIIHIYQKRVSDKNTQTVYTKQNKTEHDDFVDEKNKKILFYQNLISDDNKISFNKEETLDFKKCISLGEIYNTSVGVQESTDKITNKILSKVKDTNFKTGEGVFVLSKRELSGLCLGKEENKIIKKYLNSSDVGKYQINFNNEYLIYSNKEEKEKIKNGFYSNIKKHLDRMNSFITSSNKPYGLHRPRENKYFENPKLICKGMFLTPEFCYDEDKYYVGFSFSVIIQKDKDYNLKYLLGILNSKLAESWFNRYGKRRGIGVDIGVLVFRKFPVYKATKVQQGAIIKLVDKIIKFNKDLQKLDPDLDDKEYNQIEKEIEETEREIDGKVYELYGLTEEEIRVVENINKK</sequence>
<dbReference type="PANTHER" id="PTHR33841:SF1">
    <property type="entry name" value="DNA METHYLTRANSFERASE A"/>
    <property type="match status" value="1"/>
</dbReference>
<dbReference type="Pfam" id="PF12950">
    <property type="entry name" value="TaqI_C"/>
    <property type="match status" value="1"/>
</dbReference>
<dbReference type="InterPro" id="IPR050953">
    <property type="entry name" value="N4_N6_ade-DNA_methylase"/>
</dbReference>
<feature type="domain" description="Type II methyltransferase M.TaqI-like" evidence="8">
    <location>
        <begin position="468"/>
        <end position="631"/>
    </location>
</feature>
<keyword evidence="5" id="KW-0680">Restriction system</keyword>
<evidence type="ECO:0000256" key="3">
    <source>
        <dbReference type="ARBA" id="ARBA00022679"/>
    </source>
</evidence>
<reference evidence="10 11" key="1">
    <citation type="journal article" date="2016" name="Nat. Commun.">
        <title>Thousands of microbial genomes shed light on interconnected biogeochemical processes in an aquifer system.</title>
        <authorList>
            <person name="Anantharaman K."/>
            <person name="Brown C.T."/>
            <person name="Hug L.A."/>
            <person name="Sharon I."/>
            <person name="Castelle C.J."/>
            <person name="Probst A.J."/>
            <person name="Thomas B.C."/>
            <person name="Singh A."/>
            <person name="Wilkins M.J."/>
            <person name="Karaoz U."/>
            <person name="Brodie E.L."/>
            <person name="Williams K.H."/>
            <person name="Hubbard S.S."/>
            <person name="Banfield J.F."/>
        </authorList>
    </citation>
    <scope>NUCLEOTIDE SEQUENCE [LARGE SCALE GENOMIC DNA]</scope>
</reference>
<dbReference type="InterPro" id="IPR011639">
    <property type="entry name" value="MethylTrfase_TaqI-like_dom"/>
</dbReference>
<dbReference type="Gene3D" id="3.90.1570.30">
    <property type="match status" value="1"/>
</dbReference>
<dbReference type="Pfam" id="PF07669">
    <property type="entry name" value="Eco57I"/>
    <property type="match status" value="1"/>
</dbReference>
<dbReference type="GO" id="GO:0009007">
    <property type="term" value="F:site-specific DNA-methyltransferase (adenine-specific) activity"/>
    <property type="evidence" value="ECO:0007669"/>
    <property type="project" value="UniProtKB-EC"/>
</dbReference>
<dbReference type="EC" id="2.1.1.72" evidence="1"/>
<evidence type="ECO:0000256" key="1">
    <source>
        <dbReference type="ARBA" id="ARBA00011900"/>
    </source>
</evidence>
<proteinExistence type="predicted"/>
<organism evidence="10 11">
    <name type="scientific">Candidatus Kuenenbacteria bacterium RIFCSPHIGHO2_02_FULL_39_13</name>
    <dbReference type="NCBI Taxonomy" id="1798561"/>
    <lineage>
        <taxon>Bacteria</taxon>
        <taxon>Candidatus Kueneniibacteriota</taxon>
    </lineage>
</organism>
<dbReference type="PROSITE" id="PS00092">
    <property type="entry name" value="N6_MTASE"/>
    <property type="match status" value="1"/>
</dbReference>
<dbReference type="GO" id="GO:0009307">
    <property type="term" value="P:DNA restriction-modification system"/>
    <property type="evidence" value="ECO:0007669"/>
    <property type="project" value="UniProtKB-KW"/>
</dbReference>
<dbReference type="InterPro" id="IPR029063">
    <property type="entry name" value="SAM-dependent_MTases_sf"/>
</dbReference>
<evidence type="ECO:0000313" key="11">
    <source>
        <dbReference type="Proteomes" id="UP000179136"/>
    </source>
</evidence>
<accession>A0A1F6FM97</accession>
<evidence type="ECO:0000256" key="6">
    <source>
        <dbReference type="ARBA" id="ARBA00023125"/>
    </source>
</evidence>
<keyword evidence="6" id="KW-0238">DNA-binding</keyword>
<dbReference type="GO" id="GO:0032259">
    <property type="term" value="P:methylation"/>
    <property type="evidence" value="ECO:0007669"/>
    <property type="project" value="UniProtKB-KW"/>
</dbReference>
<dbReference type="AlphaFoldDB" id="A0A1F6FM97"/>
<dbReference type="InterPro" id="IPR025931">
    <property type="entry name" value="TaqI_C"/>
</dbReference>
<name>A0A1F6FM97_9BACT</name>
<evidence type="ECO:0000259" key="8">
    <source>
        <dbReference type="Pfam" id="PF07669"/>
    </source>
</evidence>
<evidence type="ECO:0000313" key="10">
    <source>
        <dbReference type="EMBL" id="OGG86989.1"/>
    </source>
</evidence>
<keyword evidence="2" id="KW-0489">Methyltransferase</keyword>
<feature type="domain" description="TaqI-like C-terminal specificity" evidence="9">
    <location>
        <begin position="763"/>
        <end position="896"/>
    </location>
</feature>
<evidence type="ECO:0000256" key="2">
    <source>
        <dbReference type="ARBA" id="ARBA00022603"/>
    </source>
</evidence>